<dbReference type="Proteomes" id="UP000002058">
    <property type="component" value="Unassembled WGS sequence"/>
</dbReference>
<evidence type="ECO:0000313" key="3">
    <source>
        <dbReference type="Proteomes" id="UP000002058"/>
    </source>
</evidence>
<reference evidence="3" key="1">
    <citation type="journal article" date="2009" name="Genome Res.">
        <title>Comparative genomic analyses of the human fungal pathogens Coccidioides and their relatives.</title>
        <authorList>
            <person name="Sharpton T.J."/>
            <person name="Stajich J.E."/>
            <person name="Rounsley S.D."/>
            <person name="Gardner M.J."/>
            <person name="Wortman J.R."/>
            <person name="Jordar V.S."/>
            <person name="Maiti R."/>
            <person name="Kodira C.D."/>
            <person name="Neafsey D.E."/>
            <person name="Zeng Q."/>
            <person name="Hung C.-Y."/>
            <person name="McMahan C."/>
            <person name="Muszewska A."/>
            <person name="Grynberg M."/>
            <person name="Mandel M.A."/>
            <person name="Kellner E.M."/>
            <person name="Barker B.M."/>
            <person name="Galgiani J.N."/>
            <person name="Orbach M.J."/>
            <person name="Kirkland T.N."/>
            <person name="Cole G.T."/>
            <person name="Henn M.R."/>
            <person name="Birren B.W."/>
            <person name="Taylor J.W."/>
        </authorList>
    </citation>
    <scope>NUCLEOTIDE SEQUENCE [LARGE SCALE GENOMIC DNA]</scope>
    <source>
        <strain evidence="3">UAMH 1704</strain>
    </source>
</reference>
<proteinExistence type="predicted"/>
<dbReference type="AlphaFoldDB" id="C4JXW3"/>
<accession>C4JXW3</accession>
<name>C4JXW3_UNCRE</name>
<evidence type="ECO:0000256" key="1">
    <source>
        <dbReference type="SAM" id="MobiDB-lite"/>
    </source>
</evidence>
<sequence length="124" mass="14122">MHLIMKISFIIRLQFFRLIKTVNYFHSITSAATPACHIICSITHSITSAVSAPVIHTAASVASGASDSVVRQWKFNIKILSKMARRPAEEEEKKENNEDDEDEEEEEEEKKEDVMKMKNINLSN</sequence>
<gene>
    <name evidence="2" type="ORF">UREG_07901</name>
</gene>
<dbReference type="HOGENOM" id="CLU_2005599_0_0_1"/>
<dbReference type="RefSeq" id="XP_002583128.1">
    <property type="nucleotide sequence ID" value="XM_002583082.1"/>
</dbReference>
<organism evidence="2 3">
    <name type="scientific">Uncinocarpus reesii (strain UAMH 1704)</name>
    <dbReference type="NCBI Taxonomy" id="336963"/>
    <lineage>
        <taxon>Eukaryota</taxon>
        <taxon>Fungi</taxon>
        <taxon>Dikarya</taxon>
        <taxon>Ascomycota</taxon>
        <taxon>Pezizomycotina</taxon>
        <taxon>Eurotiomycetes</taxon>
        <taxon>Eurotiomycetidae</taxon>
        <taxon>Onygenales</taxon>
        <taxon>Onygenaceae</taxon>
        <taxon>Uncinocarpus</taxon>
    </lineage>
</organism>
<dbReference type="EMBL" id="CH476619">
    <property type="protein sequence ID" value="EEP83036.1"/>
    <property type="molecule type" value="Genomic_DNA"/>
</dbReference>
<dbReference type="KEGG" id="ure:UREG_07901"/>
<keyword evidence="3" id="KW-1185">Reference proteome</keyword>
<dbReference type="VEuPathDB" id="FungiDB:UREG_07901"/>
<feature type="compositionally biased region" description="Acidic residues" evidence="1">
    <location>
        <begin position="97"/>
        <end position="110"/>
    </location>
</feature>
<feature type="compositionally biased region" description="Basic and acidic residues" evidence="1">
    <location>
        <begin position="86"/>
        <end position="96"/>
    </location>
</feature>
<protein>
    <submittedName>
        <fullName evidence="2">Uncharacterized protein</fullName>
    </submittedName>
</protein>
<feature type="region of interest" description="Disordered" evidence="1">
    <location>
        <begin position="84"/>
        <end position="124"/>
    </location>
</feature>
<evidence type="ECO:0000313" key="2">
    <source>
        <dbReference type="EMBL" id="EEP83036.1"/>
    </source>
</evidence>
<dbReference type="GeneID" id="8437821"/>
<dbReference type="InParanoid" id="C4JXW3"/>